<protein>
    <submittedName>
        <fullName evidence="1">Jhamt</fullName>
    </submittedName>
</protein>
<accession>A0A8X6HLD7</accession>
<sequence>MSGFKVKVMTMSTDKNSLQLLCRYSEDFVKLCAQEFQWKDLSKDVIMDIGCGNEFRCCKFILGEFPDVSALVAIDNVPKICLVPKPSRKIHVYQADIVKRETLEQFQGKMDKAVSANTFHLITEKKMAFENVYHLLKPAGEAAFLLYLDSELDSLKKALLEIPKFKALHKGTHDPEKYSKEHDEQYYQRMLEEIGFHNVRYKKEQAVICYPLNENCKDHLLELYLTFFKKPSENVDEIKEEVFNIYEEIVDPHEGKLCYRMMLLKLFGVKPT</sequence>
<organism evidence="1 2">
    <name type="scientific">Trichonephila clavata</name>
    <name type="common">Joro spider</name>
    <name type="synonym">Nephila clavata</name>
    <dbReference type="NCBI Taxonomy" id="2740835"/>
    <lineage>
        <taxon>Eukaryota</taxon>
        <taxon>Metazoa</taxon>
        <taxon>Ecdysozoa</taxon>
        <taxon>Arthropoda</taxon>
        <taxon>Chelicerata</taxon>
        <taxon>Arachnida</taxon>
        <taxon>Araneae</taxon>
        <taxon>Araneomorphae</taxon>
        <taxon>Entelegynae</taxon>
        <taxon>Araneoidea</taxon>
        <taxon>Nephilidae</taxon>
        <taxon>Trichonephila</taxon>
    </lineage>
</organism>
<keyword evidence="2" id="KW-1185">Reference proteome</keyword>
<comment type="caution">
    <text evidence="1">The sequence shown here is derived from an EMBL/GenBank/DDBJ whole genome shotgun (WGS) entry which is preliminary data.</text>
</comment>
<dbReference type="InterPro" id="IPR029063">
    <property type="entry name" value="SAM-dependent_MTases_sf"/>
</dbReference>
<name>A0A8X6HLD7_TRICU</name>
<evidence type="ECO:0000313" key="2">
    <source>
        <dbReference type="Proteomes" id="UP000887116"/>
    </source>
</evidence>
<proteinExistence type="predicted"/>
<evidence type="ECO:0000313" key="1">
    <source>
        <dbReference type="EMBL" id="GFQ88764.1"/>
    </source>
</evidence>
<dbReference type="OrthoDB" id="6429157at2759"/>
<dbReference type="AlphaFoldDB" id="A0A8X6HLD7"/>
<reference evidence="1" key="1">
    <citation type="submission" date="2020-07" db="EMBL/GenBank/DDBJ databases">
        <title>Multicomponent nature underlies the extraordinary mechanical properties of spider dragline silk.</title>
        <authorList>
            <person name="Kono N."/>
            <person name="Nakamura H."/>
            <person name="Mori M."/>
            <person name="Yoshida Y."/>
            <person name="Ohtoshi R."/>
            <person name="Malay A.D."/>
            <person name="Moran D.A.P."/>
            <person name="Tomita M."/>
            <person name="Numata K."/>
            <person name="Arakawa K."/>
        </authorList>
    </citation>
    <scope>NUCLEOTIDE SEQUENCE</scope>
</reference>
<gene>
    <name evidence="1" type="primary">NCL1_11512</name>
    <name evidence="1" type="ORF">TNCT_502311</name>
</gene>
<dbReference type="SUPFAM" id="SSF53335">
    <property type="entry name" value="S-adenosyl-L-methionine-dependent methyltransferases"/>
    <property type="match status" value="1"/>
</dbReference>
<dbReference type="Proteomes" id="UP000887116">
    <property type="component" value="Unassembled WGS sequence"/>
</dbReference>
<dbReference type="EMBL" id="BMAO01003567">
    <property type="protein sequence ID" value="GFQ88764.1"/>
    <property type="molecule type" value="Genomic_DNA"/>
</dbReference>
<dbReference type="Gene3D" id="3.40.50.150">
    <property type="entry name" value="Vaccinia Virus protein VP39"/>
    <property type="match status" value="1"/>
</dbReference>